<evidence type="ECO:0000313" key="2">
    <source>
        <dbReference type="Proteomes" id="UP000694416"/>
    </source>
</evidence>
<dbReference type="Proteomes" id="UP000694416">
    <property type="component" value="Unplaced"/>
</dbReference>
<reference evidence="1" key="2">
    <citation type="submission" date="2025-09" db="UniProtKB">
        <authorList>
            <consortium name="Ensembl"/>
        </authorList>
    </citation>
    <scope>IDENTIFICATION</scope>
</reference>
<accession>A0A8C9GPB5</accession>
<dbReference type="AlphaFoldDB" id="A0A8C9GPB5"/>
<reference evidence="1" key="1">
    <citation type="submission" date="2025-08" db="UniProtKB">
        <authorList>
            <consortium name="Ensembl"/>
        </authorList>
    </citation>
    <scope>IDENTIFICATION</scope>
</reference>
<dbReference type="Ensembl" id="ENSPTET00000011428.1">
    <property type="protein sequence ID" value="ENSPTEP00000007505.1"/>
    <property type="gene ID" value="ENSPTEG00000008529.1"/>
</dbReference>
<name>A0A8C9GPB5_9PRIM</name>
<proteinExistence type="predicted"/>
<evidence type="ECO:0000313" key="1">
    <source>
        <dbReference type="Ensembl" id="ENSPTEP00000007505.1"/>
    </source>
</evidence>
<keyword evidence="2" id="KW-1185">Reference proteome</keyword>
<protein>
    <submittedName>
        <fullName evidence="1">Uncharacterized protein</fullName>
    </submittedName>
</protein>
<organism evidence="1 2">
    <name type="scientific">Piliocolobus tephrosceles</name>
    <name type="common">Ugandan red Colobus</name>
    <dbReference type="NCBI Taxonomy" id="591936"/>
    <lineage>
        <taxon>Eukaryota</taxon>
        <taxon>Metazoa</taxon>
        <taxon>Chordata</taxon>
        <taxon>Craniata</taxon>
        <taxon>Vertebrata</taxon>
        <taxon>Euteleostomi</taxon>
        <taxon>Mammalia</taxon>
        <taxon>Eutheria</taxon>
        <taxon>Euarchontoglires</taxon>
        <taxon>Primates</taxon>
        <taxon>Haplorrhini</taxon>
        <taxon>Catarrhini</taxon>
        <taxon>Cercopithecidae</taxon>
        <taxon>Colobinae</taxon>
        <taxon>Piliocolobus</taxon>
    </lineage>
</organism>
<sequence length="94" mass="10589">MSCLCPSCRFTFFLHCITENISWSYPEHPTLTAFLDWITDLLFQGDLQEFTPDEAEFFTFTLALSLATRSPLLLLTTAPPSAYHSTGTCDTQSN</sequence>